<dbReference type="InterPro" id="IPR051544">
    <property type="entry name" value="TPS_OM_transporter"/>
</dbReference>
<dbReference type="InterPro" id="IPR005565">
    <property type="entry name" value="Hemolysn_activator_HlyB_C"/>
</dbReference>
<keyword evidence="3" id="KW-0813">Transport</keyword>
<reference evidence="11 12" key="1">
    <citation type="submission" date="2019-06" db="EMBL/GenBank/DDBJ databases">
        <title>Paenimaribius caenipelagi gen. nov., sp. nov., isolated from a tidal flat.</title>
        <authorList>
            <person name="Yoon J.-H."/>
        </authorList>
    </citation>
    <scope>NUCLEOTIDE SEQUENCE [LARGE SCALE GENOMIC DNA]</scope>
    <source>
        <strain evidence="11 12">JBTF-M29</strain>
    </source>
</reference>
<dbReference type="Pfam" id="PF08479">
    <property type="entry name" value="POTRA_2"/>
    <property type="match status" value="1"/>
</dbReference>
<dbReference type="Pfam" id="PF17287">
    <property type="entry name" value="POTRA_3"/>
    <property type="match status" value="1"/>
</dbReference>
<dbReference type="InterPro" id="IPR034746">
    <property type="entry name" value="POTRA"/>
</dbReference>
<keyword evidence="5" id="KW-0812">Transmembrane</keyword>
<comment type="caution">
    <text evidence="11">The sequence shown here is derived from an EMBL/GenBank/DDBJ whole genome shotgun (WGS) entry which is preliminary data.</text>
</comment>
<evidence type="ECO:0000259" key="10">
    <source>
        <dbReference type="PROSITE" id="PS51779"/>
    </source>
</evidence>
<dbReference type="RefSeq" id="WP_142835902.1">
    <property type="nucleotide sequence ID" value="NZ_VFSV01000045.1"/>
</dbReference>
<dbReference type="GO" id="GO:0009279">
    <property type="term" value="C:cell outer membrane"/>
    <property type="evidence" value="ECO:0007669"/>
    <property type="project" value="UniProtKB-SubCell"/>
</dbReference>
<dbReference type="GO" id="GO:0008320">
    <property type="term" value="F:protein transmembrane transporter activity"/>
    <property type="evidence" value="ECO:0007669"/>
    <property type="project" value="TreeGrafter"/>
</dbReference>
<dbReference type="InterPro" id="IPR013686">
    <property type="entry name" value="Polypept-transport_assoc_ShlB"/>
</dbReference>
<dbReference type="AlphaFoldDB" id="A0A547PMJ5"/>
<keyword evidence="7" id="KW-0472">Membrane</keyword>
<evidence type="ECO:0000256" key="4">
    <source>
        <dbReference type="ARBA" id="ARBA00022452"/>
    </source>
</evidence>
<dbReference type="Proteomes" id="UP000318590">
    <property type="component" value="Unassembled WGS sequence"/>
</dbReference>
<dbReference type="PANTHER" id="PTHR34597">
    <property type="entry name" value="SLR1661 PROTEIN"/>
    <property type="match status" value="1"/>
</dbReference>
<evidence type="ECO:0000256" key="8">
    <source>
        <dbReference type="ARBA" id="ARBA00023237"/>
    </source>
</evidence>
<keyword evidence="8" id="KW-0998">Cell outer membrane</keyword>
<dbReference type="InterPro" id="IPR027282">
    <property type="entry name" value="TPS"/>
</dbReference>
<comment type="similarity">
    <text evidence="2">Belongs to the TPS (TC 1.B.20) family.</text>
</comment>
<evidence type="ECO:0000313" key="12">
    <source>
        <dbReference type="Proteomes" id="UP000318590"/>
    </source>
</evidence>
<dbReference type="EMBL" id="VFSV01000045">
    <property type="protein sequence ID" value="TRD15368.1"/>
    <property type="molecule type" value="Genomic_DNA"/>
</dbReference>
<dbReference type="PANTHER" id="PTHR34597:SF3">
    <property type="entry name" value="OUTER MEMBRANE TRANSPORTER CDIB"/>
    <property type="match status" value="1"/>
</dbReference>
<dbReference type="OrthoDB" id="290122at2"/>
<dbReference type="PROSITE" id="PS51779">
    <property type="entry name" value="POTRA"/>
    <property type="match status" value="1"/>
</dbReference>
<keyword evidence="12" id="KW-1185">Reference proteome</keyword>
<feature type="domain" description="POTRA" evidence="10">
    <location>
        <begin position="70"/>
        <end position="145"/>
    </location>
</feature>
<evidence type="ECO:0000256" key="9">
    <source>
        <dbReference type="SAM" id="SignalP"/>
    </source>
</evidence>
<evidence type="ECO:0000256" key="1">
    <source>
        <dbReference type="ARBA" id="ARBA00004442"/>
    </source>
</evidence>
<keyword evidence="9" id="KW-0732">Signal</keyword>
<name>A0A547PMJ5_9RHOB</name>
<comment type="subcellular location">
    <subcellularLocation>
        <location evidence="1">Cell outer membrane</location>
    </subcellularLocation>
</comment>
<evidence type="ECO:0000313" key="11">
    <source>
        <dbReference type="EMBL" id="TRD15368.1"/>
    </source>
</evidence>
<gene>
    <name evidence="11" type="ORF">FEV53_16655</name>
</gene>
<feature type="signal peptide" evidence="9">
    <location>
        <begin position="1"/>
        <end position="23"/>
    </location>
</feature>
<keyword evidence="4" id="KW-1134">Transmembrane beta strand</keyword>
<evidence type="ECO:0000256" key="3">
    <source>
        <dbReference type="ARBA" id="ARBA00022448"/>
    </source>
</evidence>
<dbReference type="Gene3D" id="3.10.20.310">
    <property type="entry name" value="membrane protein fhac"/>
    <property type="match status" value="1"/>
</dbReference>
<evidence type="ECO:0000256" key="2">
    <source>
        <dbReference type="ARBA" id="ARBA00009055"/>
    </source>
</evidence>
<dbReference type="GO" id="GO:0098046">
    <property type="term" value="C:type V protein secretion system complex"/>
    <property type="evidence" value="ECO:0007669"/>
    <property type="project" value="TreeGrafter"/>
</dbReference>
<dbReference type="PIRSF" id="PIRSF029745">
    <property type="entry name" value="FhaC"/>
    <property type="match status" value="1"/>
</dbReference>
<evidence type="ECO:0000256" key="7">
    <source>
        <dbReference type="ARBA" id="ARBA00023136"/>
    </source>
</evidence>
<sequence length="560" mass="62388">MSRRNAVLITAALIALAAPVAFAQDARFDPALEDQRERDLRARREAVEEFTPRPDLAPELDDVPRVGPCFEIAEIRVEGADTLPPEELGAIVADYVPGCLQGGDIQDIMQRIDGAYSERGHITTKTYIEPQNVASGTIVLTVVEGKTEGVYLVDQEGLVETKRGERQLRHAFPGVEGRIFQLRDFEQGLDQMNRLRSVDAKLRLQPGEEPGGSNVIVQRLQEDLFRGYLDIDNFGSDATGRTSLGIDLEWDDALGMNDTWSLALSSSEETNALEFGGSIPFGYWTYSLAATYSEYRTPLTEFAELFGKARSFSARATKLINRDQTKLDTISFGLQTRRSRRFVNNERLIPQKLTVVDAGFRRIEQKADGRVSFDVTATLGLDALGANEDRDGINDDEPHAQFIKLEGGWYRQAPVGEIGVLTNDLRLQFAPVSLYSSQQMALGSYGTVRGYDQIQAVGDVGAYIRNDLYLYDGLLTWMGLKDEDKPDFLRGGQHKVFLDAGITYDHARDRWEKVAGLGYGLTWEFKRVFADAFVSVPFVEDNDLDLGDPIIGVQVDVKVF</sequence>
<protein>
    <submittedName>
        <fullName evidence="11">ShlB/FhaC/HecB family hemolysin secretion/activation protein</fullName>
    </submittedName>
</protein>
<dbReference type="GO" id="GO:0046819">
    <property type="term" value="P:protein secretion by the type V secretion system"/>
    <property type="evidence" value="ECO:0007669"/>
    <property type="project" value="TreeGrafter"/>
</dbReference>
<keyword evidence="6" id="KW-0653">Protein transport</keyword>
<dbReference type="Gene3D" id="2.40.160.50">
    <property type="entry name" value="membrane protein fhac: a member of the omp85/tpsb transporter family"/>
    <property type="match status" value="1"/>
</dbReference>
<feature type="chain" id="PRO_5021968443" evidence="9">
    <location>
        <begin position="24"/>
        <end position="560"/>
    </location>
</feature>
<proteinExistence type="inferred from homology"/>
<dbReference type="Pfam" id="PF03865">
    <property type="entry name" value="ShlB"/>
    <property type="match status" value="1"/>
</dbReference>
<organism evidence="11 12">
    <name type="scientific">Palleronia caenipelagi</name>
    <dbReference type="NCBI Taxonomy" id="2489174"/>
    <lineage>
        <taxon>Bacteria</taxon>
        <taxon>Pseudomonadati</taxon>
        <taxon>Pseudomonadota</taxon>
        <taxon>Alphaproteobacteria</taxon>
        <taxon>Rhodobacterales</taxon>
        <taxon>Roseobacteraceae</taxon>
        <taxon>Palleronia</taxon>
    </lineage>
</organism>
<dbReference type="InterPro" id="IPR035251">
    <property type="entry name" value="ShlB_POTRA"/>
</dbReference>
<evidence type="ECO:0000256" key="6">
    <source>
        <dbReference type="ARBA" id="ARBA00022927"/>
    </source>
</evidence>
<accession>A0A547PMJ5</accession>
<evidence type="ECO:0000256" key="5">
    <source>
        <dbReference type="ARBA" id="ARBA00022692"/>
    </source>
</evidence>